<dbReference type="RefSeq" id="WP_131962028.1">
    <property type="nucleotide sequence ID" value="NZ_SMFL01000018.1"/>
</dbReference>
<evidence type="ECO:0000313" key="1">
    <source>
        <dbReference type="EMBL" id="TDE09825.1"/>
    </source>
</evidence>
<keyword evidence="2" id="KW-1185">Reference proteome</keyword>
<accession>A0A4R5DGJ1</accession>
<sequence length="154" mass="17408">MTSINGNNFSEAGNGYFQNRIRNYIQQYHPDLLDKGDDFEGKIKAWSEDTIDHVLTLEKEGFQSTEAIEQSLARTLESISSPIGTLRDFIIENEDTIQQLTGISDVSDRELLLKLLPLVHTEIETVEFSTSPSDISDAKAHLLRKISLTLLQRN</sequence>
<dbReference type="OrthoDB" id="950790at2"/>
<gene>
    <name evidence="1" type="ORF">E0F88_29995</name>
</gene>
<dbReference type="Proteomes" id="UP000294850">
    <property type="component" value="Unassembled WGS sequence"/>
</dbReference>
<evidence type="ECO:0000313" key="2">
    <source>
        <dbReference type="Proteomes" id="UP000294850"/>
    </source>
</evidence>
<reference evidence="1 2" key="1">
    <citation type="submission" date="2019-03" db="EMBL/GenBank/DDBJ databases">
        <title>Dyadobacter AR-3-6 sp. nov., isolated from arctic soil.</title>
        <authorList>
            <person name="Chaudhary D.K."/>
        </authorList>
    </citation>
    <scope>NUCLEOTIDE SEQUENCE [LARGE SCALE GENOMIC DNA]</scope>
    <source>
        <strain evidence="1 2">AR-3-6</strain>
    </source>
</reference>
<comment type="caution">
    <text evidence="1">The sequence shown here is derived from an EMBL/GenBank/DDBJ whole genome shotgun (WGS) entry which is preliminary data.</text>
</comment>
<dbReference type="AlphaFoldDB" id="A0A4R5DGJ1"/>
<organism evidence="1 2">
    <name type="scientific">Dyadobacter psychrotolerans</name>
    <dbReference type="NCBI Taxonomy" id="2541721"/>
    <lineage>
        <taxon>Bacteria</taxon>
        <taxon>Pseudomonadati</taxon>
        <taxon>Bacteroidota</taxon>
        <taxon>Cytophagia</taxon>
        <taxon>Cytophagales</taxon>
        <taxon>Spirosomataceae</taxon>
        <taxon>Dyadobacter</taxon>
    </lineage>
</organism>
<protein>
    <submittedName>
        <fullName evidence="1">Uncharacterized protein</fullName>
    </submittedName>
</protein>
<proteinExistence type="predicted"/>
<name>A0A4R5DGJ1_9BACT</name>
<dbReference type="EMBL" id="SMFL01000018">
    <property type="protein sequence ID" value="TDE09825.1"/>
    <property type="molecule type" value="Genomic_DNA"/>
</dbReference>